<evidence type="ECO:0000259" key="4">
    <source>
        <dbReference type="PROSITE" id="PS50102"/>
    </source>
</evidence>
<dbReference type="PANTHER" id="PTHR10693">
    <property type="entry name" value="RAS GTPASE-ACTIVATING PROTEIN-BINDING PROTEIN"/>
    <property type="match status" value="1"/>
</dbReference>
<sequence>MTMQSDPPASDPQQIGNAFVEQYYTILHKDPSYAYKFYLDLSVLSRPCPDGSMKSVTTLKEINELILSLDSQSYRAEISCADAQFSLANSVIVLVTGSLIGTDDVRRKFTQSFFLAPQEGGYYVLNDLFRYVDDKESVDVAYDDVDESSQAALAQDAEVTPLPDNAAENHSTAPLSNDDNSIEEVSHPLDNDKLSVPENGVVSEQLPPPAEKSQKDSRPVSQTTPAIVKENAPKKSYLSVVHALTNNSAPFKAPPPKPKPAEQSQKSVIPEESAPKSNKTPERNNESSGKNASIFVANLPMNTTEETLKEVFQKFGSIKPNGIQVRSFKDNKNCFGFVEFESATSVQSAVTTSQRRRKARQVNTFIKRPNNGGRPGWGGYKDENGYRNDNFRGRGNLNGNRNFRKNERSELSGQARGSTGRNGDANRNINQNGGQRVTAN</sequence>
<dbReference type="InterPro" id="IPR000504">
    <property type="entry name" value="RRM_dom"/>
</dbReference>
<dbReference type="InterPro" id="IPR039539">
    <property type="entry name" value="Ras_GTPase_bind_prot"/>
</dbReference>
<accession>A0ABR2BLP1</accession>
<keyword evidence="7" id="KW-1185">Reference proteome</keyword>
<feature type="compositionally biased region" description="Basic and acidic residues" evidence="3">
    <location>
        <begin position="184"/>
        <end position="195"/>
    </location>
</feature>
<dbReference type="InterPro" id="IPR012677">
    <property type="entry name" value="Nucleotide-bd_a/b_plait_sf"/>
</dbReference>
<feature type="compositionally biased region" description="Basic and acidic residues" evidence="3">
    <location>
        <begin position="380"/>
        <end position="392"/>
    </location>
</feature>
<evidence type="ECO:0000256" key="2">
    <source>
        <dbReference type="PROSITE-ProRule" id="PRU00176"/>
    </source>
</evidence>
<dbReference type="InterPro" id="IPR032710">
    <property type="entry name" value="NTF2-like_dom_sf"/>
</dbReference>
<dbReference type="InterPro" id="IPR018222">
    <property type="entry name" value="Nuclear_transport_factor_2_euk"/>
</dbReference>
<feature type="region of interest" description="Disordered" evidence="3">
    <location>
        <begin position="366"/>
        <end position="440"/>
    </location>
</feature>
<dbReference type="SUPFAM" id="SSF54427">
    <property type="entry name" value="NTF2-like"/>
    <property type="match status" value="1"/>
</dbReference>
<dbReference type="SUPFAM" id="SSF54928">
    <property type="entry name" value="RNA-binding domain, RBD"/>
    <property type="match status" value="1"/>
</dbReference>
<dbReference type="Pfam" id="PF02136">
    <property type="entry name" value="NTF2"/>
    <property type="match status" value="1"/>
</dbReference>
<evidence type="ECO:0000256" key="1">
    <source>
        <dbReference type="ARBA" id="ARBA00022884"/>
    </source>
</evidence>
<dbReference type="Proteomes" id="UP001472677">
    <property type="component" value="Unassembled WGS sequence"/>
</dbReference>
<comment type="caution">
    <text evidence="6">The sequence shown here is derived from an EMBL/GenBank/DDBJ whole genome shotgun (WGS) entry which is preliminary data.</text>
</comment>
<evidence type="ECO:0000256" key="3">
    <source>
        <dbReference type="SAM" id="MobiDB-lite"/>
    </source>
</evidence>
<feature type="compositionally biased region" description="Polar residues" evidence="3">
    <location>
        <begin position="168"/>
        <end position="179"/>
    </location>
</feature>
<feature type="region of interest" description="Disordered" evidence="3">
    <location>
        <begin position="248"/>
        <end position="292"/>
    </location>
</feature>
<dbReference type="InterPro" id="IPR002075">
    <property type="entry name" value="NTF2_dom"/>
</dbReference>
<dbReference type="PROSITE" id="PS50102">
    <property type="entry name" value="RRM"/>
    <property type="match status" value="1"/>
</dbReference>
<dbReference type="PANTHER" id="PTHR10693:SF85">
    <property type="entry name" value="G3BP-LIKE PROTEIN"/>
    <property type="match status" value="1"/>
</dbReference>
<feature type="compositionally biased region" description="Polar residues" evidence="3">
    <location>
        <begin position="411"/>
        <end position="440"/>
    </location>
</feature>
<proteinExistence type="predicted"/>
<keyword evidence="1 2" id="KW-0694">RNA-binding</keyword>
<feature type="domain" description="NTF2" evidence="5">
    <location>
        <begin position="15"/>
        <end position="131"/>
    </location>
</feature>
<dbReference type="Gene3D" id="3.30.70.330">
    <property type="match status" value="1"/>
</dbReference>
<evidence type="ECO:0000259" key="5">
    <source>
        <dbReference type="PROSITE" id="PS50177"/>
    </source>
</evidence>
<feature type="region of interest" description="Disordered" evidence="3">
    <location>
        <begin position="158"/>
        <end position="231"/>
    </location>
</feature>
<dbReference type="EMBL" id="JBBPBM010000104">
    <property type="protein sequence ID" value="KAK8508054.1"/>
    <property type="molecule type" value="Genomic_DNA"/>
</dbReference>
<feature type="domain" description="RRM" evidence="4">
    <location>
        <begin position="292"/>
        <end position="369"/>
    </location>
</feature>
<dbReference type="CDD" id="cd00780">
    <property type="entry name" value="NTF2"/>
    <property type="match status" value="1"/>
</dbReference>
<dbReference type="CDD" id="cd00590">
    <property type="entry name" value="RRM_SF"/>
    <property type="match status" value="1"/>
</dbReference>
<dbReference type="Gene3D" id="3.10.450.50">
    <property type="match status" value="1"/>
</dbReference>
<reference evidence="6 7" key="1">
    <citation type="journal article" date="2024" name="G3 (Bethesda)">
        <title>Genome assembly of Hibiscus sabdariffa L. provides insights into metabolisms of medicinal natural products.</title>
        <authorList>
            <person name="Kim T."/>
        </authorList>
    </citation>
    <scope>NUCLEOTIDE SEQUENCE [LARGE SCALE GENOMIC DNA]</scope>
    <source>
        <strain evidence="6">TK-2024</strain>
        <tissue evidence="6">Old leaves</tissue>
    </source>
</reference>
<organism evidence="6 7">
    <name type="scientific">Hibiscus sabdariffa</name>
    <name type="common">roselle</name>
    <dbReference type="NCBI Taxonomy" id="183260"/>
    <lineage>
        <taxon>Eukaryota</taxon>
        <taxon>Viridiplantae</taxon>
        <taxon>Streptophyta</taxon>
        <taxon>Embryophyta</taxon>
        <taxon>Tracheophyta</taxon>
        <taxon>Spermatophyta</taxon>
        <taxon>Magnoliopsida</taxon>
        <taxon>eudicotyledons</taxon>
        <taxon>Gunneridae</taxon>
        <taxon>Pentapetalae</taxon>
        <taxon>rosids</taxon>
        <taxon>malvids</taxon>
        <taxon>Malvales</taxon>
        <taxon>Malvaceae</taxon>
        <taxon>Malvoideae</taxon>
        <taxon>Hibiscus</taxon>
    </lineage>
</organism>
<protein>
    <submittedName>
        <fullName evidence="6">Uncharacterized protein</fullName>
    </submittedName>
</protein>
<evidence type="ECO:0000313" key="7">
    <source>
        <dbReference type="Proteomes" id="UP001472677"/>
    </source>
</evidence>
<dbReference type="SMART" id="SM00360">
    <property type="entry name" value="RRM"/>
    <property type="match status" value="1"/>
</dbReference>
<gene>
    <name evidence="6" type="ORF">V6N12_025161</name>
</gene>
<name>A0ABR2BLP1_9ROSI</name>
<evidence type="ECO:0000313" key="6">
    <source>
        <dbReference type="EMBL" id="KAK8508054.1"/>
    </source>
</evidence>
<dbReference type="InterPro" id="IPR035979">
    <property type="entry name" value="RBD_domain_sf"/>
</dbReference>
<dbReference type="PROSITE" id="PS50177">
    <property type="entry name" value="NTF2_DOMAIN"/>
    <property type="match status" value="1"/>
</dbReference>
<dbReference type="Pfam" id="PF00076">
    <property type="entry name" value="RRM_1"/>
    <property type="match status" value="1"/>
</dbReference>